<dbReference type="GO" id="GO:0006310">
    <property type="term" value="P:DNA recombination"/>
    <property type="evidence" value="ECO:0007669"/>
    <property type="project" value="UniProtKB-KW"/>
</dbReference>
<keyword evidence="9" id="KW-0233">DNA recombination</keyword>
<keyword evidence="1" id="KW-0540">Nuclease</keyword>
<evidence type="ECO:0000256" key="5">
    <source>
        <dbReference type="ARBA" id="ARBA00022842"/>
    </source>
</evidence>
<keyword evidence="8" id="KW-0548">Nucleotidyltransferase</keyword>
<evidence type="ECO:0000256" key="4">
    <source>
        <dbReference type="ARBA" id="ARBA00022801"/>
    </source>
</evidence>
<protein>
    <submittedName>
        <fullName evidence="12">Uncharacterized protein</fullName>
    </submittedName>
</protein>
<evidence type="ECO:0000259" key="10">
    <source>
        <dbReference type="Pfam" id="PF00665"/>
    </source>
</evidence>
<dbReference type="OrthoDB" id="113784at2759"/>
<dbReference type="InterPro" id="IPR036397">
    <property type="entry name" value="RNaseH_sf"/>
</dbReference>
<comment type="caution">
    <text evidence="12">The sequence shown here is derived from an EMBL/GenBank/DDBJ whole genome shotgun (WGS) entry which is preliminary data.</text>
</comment>
<dbReference type="InterPro" id="IPR012337">
    <property type="entry name" value="RNaseH-like_sf"/>
</dbReference>
<keyword evidence="13" id="KW-1185">Reference proteome</keyword>
<keyword evidence="6" id="KW-0229">DNA integration</keyword>
<gene>
    <name evidence="12" type="ORF">PHPALM_27926</name>
</gene>
<dbReference type="Pfam" id="PF25597">
    <property type="entry name" value="SH3_retrovirus"/>
    <property type="match status" value="1"/>
</dbReference>
<sequence>MASREDKLLRWHMRFANQNVEAMKTMVRKNMGEGMESLTLNDFNGRFRCIVCQCAKQKRRSYKRQQGKRQKESNARLSSDVCHVGVLTPGGNIYCQLVQDEASRYKWCFQLKDKSETIQNVMDLILQLEKEHSIKIFSSDQGKEFVNKALKKFLKAHLIKTSEENCLVEKLNGGLMGKGEVLGYVIEVDNMSATKALNWITPHEKLFKQPHVSDLHVCGSIVFHYVPKKKRKNKLNMKADPGIFLGYAKDSLGYRILDLGTGNLVKRRDVVFHEDLTADPKYGKDLINKRYCGKIMSSPTSIDLYPCPSVVCIFH</sequence>
<dbReference type="InterPro" id="IPR057670">
    <property type="entry name" value="SH3_retrovirus"/>
</dbReference>
<evidence type="ECO:0000256" key="6">
    <source>
        <dbReference type="ARBA" id="ARBA00022908"/>
    </source>
</evidence>
<dbReference type="InterPro" id="IPR001584">
    <property type="entry name" value="Integrase_cat-core"/>
</dbReference>
<feature type="domain" description="Integrase catalytic" evidence="10">
    <location>
        <begin position="72"/>
        <end position="161"/>
    </location>
</feature>
<dbReference type="GO" id="GO:0016787">
    <property type="term" value="F:hydrolase activity"/>
    <property type="evidence" value="ECO:0007669"/>
    <property type="project" value="UniProtKB-KW"/>
</dbReference>
<dbReference type="PANTHER" id="PTHR42648:SF11">
    <property type="entry name" value="TRANSPOSON TY4-P GAG-POL POLYPROTEIN"/>
    <property type="match status" value="1"/>
</dbReference>
<dbReference type="GO" id="GO:0003676">
    <property type="term" value="F:nucleic acid binding"/>
    <property type="evidence" value="ECO:0007669"/>
    <property type="project" value="InterPro"/>
</dbReference>
<keyword evidence="5" id="KW-0460">Magnesium</keyword>
<proteinExistence type="predicted"/>
<evidence type="ECO:0000313" key="13">
    <source>
        <dbReference type="Proteomes" id="UP000237271"/>
    </source>
</evidence>
<keyword evidence="3" id="KW-0255">Endonuclease</keyword>
<dbReference type="EMBL" id="NCKW01015487">
    <property type="protein sequence ID" value="POM62865.1"/>
    <property type="molecule type" value="Genomic_DNA"/>
</dbReference>
<dbReference type="Gene3D" id="3.30.420.10">
    <property type="entry name" value="Ribonuclease H-like superfamily/Ribonuclease H"/>
    <property type="match status" value="1"/>
</dbReference>
<evidence type="ECO:0000313" key="12">
    <source>
        <dbReference type="EMBL" id="POM62865.1"/>
    </source>
</evidence>
<dbReference type="GO" id="GO:0046872">
    <property type="term" value="F:metal ion binding"/>
    <property type="evidence" value="ECO:0007669"/>
    <property type="project" value="UniProtKB-KW"/>
</dbReference>
<keyword evidence="7" id="KW-0695">RNA-directed DNA polymerase</keyword>
<keyword evidence="8" id="KW-0239">DNA-directed DNA polymerase</keyword>
<evidence type="ECO:0000256" key="9">
    <source>
        <dbReference type="ARBA" id="ARBA00023172"/>
    </source>
</evidence>
<evidence type="ECO:0000259" key="11">
    <source>
        <dbReference type="Pfam" id="PF25597"/>
    </source>
</evidence>
<dbReference type="Proteomes" id="UP000237271">
    <property type="component" value="Unassembled WGS sequence"/>
</dbReference>
<evidence type="ECO:0000256" key="2">
    <source>
        <dbReference type="ARBA" id="ARBA00022723"/>
    </source>
</evidence>
<evidence type="ECO:0000256" key="1">
    <source>
        <dbReference type="ARBA" id="ARBA00022722"/>
    </source>
</evidence>
<reference evidence="12 13" key="1">
    <citation type="journal article" date="2017" name="Genome Biol. Evol.">
        <title>Phytophthora megakarya and P. palmivora, closely related causal agents of cacao black pod rot, underwent increases in genome sizes and gene numbers by different mechanisms.</title>
        <authorList>
            <person name="Ali S.S."/>
            <person name="Shao J."/>
            <person name="Lary D.J."/>
            <person name="Kronmiller B."/>
            <person name="Shen D."/>
            <person name="Strem M.D."/>
            <person name="Amoako-Attah I."/>
            <person name="Akrofi A.Y."/>
            <person name="Begoude B.A."/>
            <person name="Ten Hoopen G.M."/>
            <person name="Coulibaly K."/>
            <person name="Kebe B.I."/>
            <person name="Melnick R.L."/>
            <person name="Guiltinan M.J."/>
            <person name="Tyler B.M."/>
            <person name="Meinhardt L.W."/>
            <person name="Bailey B.A."/>
        </authorList>
    </citation>
    <scope>NUCLEOTIDE SEQUENCE [LARGE SCALE GENOMIC DNA]</scope>
    <source>
        <strain evidence="13">sbr112.9</strain>
    </source>
</reference>
<keyword evidence="4" id="KW-0378">Hydrolase</keyword>
<dbReference type="AlphaFoldDB" id="A0A2P4XBF3"/>
<organism evidence="12 13">
    <name type="scientific">Phytophthora palmivora</name>
    <dbReference type="NCBI Taxonomy" id="4796"/>
    <lineage>
        <taxon>Eukaryota</taxon>
        <taxon>Sar</taxon>
        <taxon>Stramenopiles</taxon>
        <taxon>Oomycota</taxon>
        <taxon>Peronosporomycetes</taxon>
        <taxon>Peronosporales</taxon>
        <taxon>Peronosporaceae</taxon>
        <taxon>Phytophthora</taxon>
    </lineage>
</organism>
<keyword evidence="2" id="KW-0479">Metal-binding</keyword>
<keyword evidence="8" id="KW-0808">Transferase</keyword>
<dbReference type="SUPFAM" id="SSF53098">
    <property type="entry name" value="Ribonuclease H-like"/>
    <property type="match status" value="1"/>
</dbReference>
<name>A0A2P4XBF3_9STRA</name>
<dbReference type="GO" id="GO:0015074">
    <property type="term" value="P:DNA integration"/>
    <property type="evidence" value="ECO:0007669"/>
    <property type="project" value="UniProtKB-KW"/>
</dbReference>
<accession>A0A2P4XBF3</accession>
<evidence type="ECO:0000256" key="7">
    <source>
        <dbReference type="ARBA" id="ARBA00022918"/>
    </source>
</evidence>
<dbReference type="PANTHER" id="PTHR42648">
    <property type="entry name" value="TRANSPOSASE, PUTATIVE-RELATED"/>
    <property type="match status" value="1"/>
</dbReference>
<dbReference type="GO" id="GO:0003887">
    <property type="term" value="F:DNA-directed DNA polymerase activity"/>
    <property type="evidence" value="ECO:0007669"/>
    <property type="project" value="UniProtKB-KW"/>
</dbReference>
<dbReference type="GO" id="GO:0003964">
    <property type="term" value="F:RNA-directed DNA polymerase activity"/>
    <property type="evidence" value="ECO:0007669"/>
    <property type="project" value="UniProtKB-KW"/>
</dbReference>
<evidence type="ECO:0000256" key="3">
    <source>
        <dbReference type="ARBA" id="ARBA00022759"/>
    </source>
</evidence>
<dbReference type="InterPro" id="IPR039537">
    <property type="entry name" value="Retrotran_Ty1/copia-like"/>
</dbReference>
<evidence type="ECO:0000256" key="8">
    <source>
        <dbReference type="ARBA" id="ARBA00022932"/>
    </source>
</evidence>
<dbReference type="GO" id="GO:0004519">
    <property type="term" value="F:endonuclease activity"/>
    <property type="evidence" value="ECO:0007669"/>
    <property type="project" value="UniProtKB-KW"/>
</dbReference>
<dbReference type="Pfam" id="PF00665">
    <property type="entry name" value="rve"/>
    <property type="match status" value="1"/>
</dbReference>
<feature type="domain" description="Retroviral polymerase SH3-like" evidence="11">
    <location>
        <begin position="220"/>
        <end position="280"/>
    </location>
</feature>